<dbReference type="EMBL" id="CP018889">
    <property type="protein sequence ID" value="AUI70590.1"/>
    <property type="molecule type" value="Genomic_DNA"/>
</dbReference>
<dbReference type="PANTHER" id="PTHR35802">
    <property type="entry name" value="PROTEASE SYNTHASE AND SPORULATION PROTEIN PAI 2"/>
    <property type="match status" value="1"/>
</dbReference>
<keyword evidence="2" id="KW-1185">Reference proteome</keyword>
<dbReference type="PANTHER" id="PTHR35802:SF1">
    <property type="entry name" value="PROTEASE SYNTHASE AND SPORULATION PROTEIN PAI 2"/>
    <property type="match status" value="1"/>
</dbReference>
<evidence type="ECO:0000313" key="1">
    <source>
        <dbReference type="EMBL" id="AUI70590.1"/>
    </source>
</evidence>
<dbReference type="OrthoDB" id="9794948at2"/>
<protein>
    <submittedName>
        <fullName evidence="1">FMN-binding negative transcriptional regulator</fullName>
    </submittedName>
</protein>
<organism evidence="1 2">
    <name type="scientific">Beggiatoa leptomitoformis</name>
    <dbReference type="NCBI Taxonomy" id="288004"/>
    <lineage>
        <taxon>Bacteria</taxon>
        <taxon>Pseudomonadati</taxon>
        <taxon>Pseudomonadota</taxon>
        <taxon>Gammaproteobacteria</taxon>
        <taxon>Thiotrichales</taxon>
        <taxon>Thiotrichaceae</taxon>
        <taxon>Beggiatoa</taxon>
    </lineage>
</organism>
<dbReference type="InterPro" id="IPR007396">
    <property type="entry name" value="TR_PAI2-type"/>
</dbReference>
<dbReference type="Pfam" id="PF04299">
    <property type="entry name" value="FMN_bind_2"/>
    <property type="match status" value="1"/>
</dbReference>
<dbReference type="Proteomes" id="UP000234271">
    <property type="component" value="Chromosome"/>
</dbReference>
<dbReference type="InterPro" id="IPR012349">
    <property type="entry name" value="Split_barrel_FMN-bd"/>
</dbReference>
<accession>A0A2N9YJA5</accession>
<proteinExistence type="predicted"/>
<dbReference type="KEGG" id="blep:AL038_14175"/>
<gene>
    <name evidence="1" type="ORF">BLE401_10080</name>
</gene>
<dbReference type="AlphaFoldDB" id="A0A2N9YJA5"/>
<dbReference type="SUPFAM" id="SSF50475">
    <property type="entry name" value="FMN-binding split barrel"/>
    <property type="match status" value="1"/>
</dbReference>
<evidence type="ECO:0000313" key="2">
    <source>
        <dbReference type="Proteomes" id="UP000234271"/>
    </source>
</evidence>
<dbReference type="RefSeq" id="WP_062155554.1">
    <property type="nucleotide sequence ID" value="NZ_CP012373.2"/>
</dbReference>
<reference evidence="2" key="1">
    <citation type="submission" date="2016-12" db="EMBL/GenBank/DDBJ databases">
        <title>Complete Genome Sequence of Beggiatoa leptomitiformis D-401.</title>
        <authorList>
            <person name="Fomenkov A."/>
            <person name="Vincze T."/>
            <person name="Grabovich M."/>
            <person name="Anton B.P."/>
            <person name="Dubinina G."/>
            <person name="Orlova M."/>
            <person name="Belousova E."/>
            <person name="Roberts R.J."/>
        </authorList>
    </citation>
    <scope>NUCLEOTIDE SEQUENCE [LARGE SCALE GENOMIC DNA]</scope>
    <source>
        <strain evidence="2">D-401</strain>
    </source>
</reference>
<dbReference type="PIRSF" id="PIRSF010372">
    <property type="entry name" value="PaiB"/>
    <property type="match status" value="1"/>
</dbReference>
<name>A0A2N9YJA5_9GAMM</name>
<sequence length="211" mass="23858">MYIPKQFEINDVAVMQQLMRDYPLATLISRTAEFINANHIPLMLLSEPPPLGCLQGHIARANPLLQQLLDNPEVLVIFQGAQSYISPSWHPSKQEKHQVVPTWNYTAVHAYGCVRVKDDSQWLKNHLAAMTTQHETAFPNPWKLADAPLEYLAKMLNAIVGIEIHLTKLQGKWKVSQNRTPEDQQGVIEGLQEVGNQEMAALVKQFGVTQF</sequence>
<dbReference type="Gene3D" id="2.30.110.10">
    <property type="entry name" value="Electron Transport, Fmn-binding Protein, Chain A"/>
    <property type="match status" value="1"/>
</dbReference>